<dbReference type="GeneID" id="25334257"/>
<dbReference type="Proteomes" id="UP000030763">
    <property type="component" value="Unassembled WGS sequence"/>
</dbReference>
<keyword evidence="4" id="KW-1185">Reference proteome</keyword>
<accession>U6M847</accession>
<reference evidence="3" key="1">
    <citation type="submission" date="2013-10" db="EMBL/GenBank/DDBJ databases">
        <title>Genomic analysis of the causative agents of coccidiosis in chickens.</title>
        <authorList>
            <person name="Reid A.J."/>
            <person name="Blake D."/>
            <person name="Billington K."/>
            <person name="Browne H."/>
            <person name="Dunn M."/>
            <person name="Hung S."/>
            <person name="Kawahara F."/>
            <person name="Miranda-Saavedra D."/>
            <person name="Mourier T."/>
            <person name="Nagra H."/>
            <person name="Otto T.D."/>
            <person name="Rawlings N."/>
            <person name="Sanchez A."/>
            <person name="Sanders M."/>
            <person name="Subramaniam C."/>
            <person name="Tay Y."/>
            <person name="Dear P."/>
            <person name="Doerig C."/>
            <person name="Gruber A."/>
            <person name="Parkinson J."/>
            <person name="Shirley M."/>
            <person name="Wan K.L."/>
            <person name="Berriman M."/>
            <person name="Tomley F."/>
            <person name="Pain A."/>
        </authorList>
    </citation>
    <scope>NUCLEOTIDE SEQUENCE [LARGE SCALE GENOMIC DNA]</scope>
    <source>
        <strain evidence="3">Weybridge</strain>
    </source>
</reference>
<name>U6M847_EIMMA</name>
<sequence>MHKLFKVIAASALCGIVAETSAYEVHPGEVADVSADRAAVATLLHQPVGHEIPYELYPPREMEEEEEVQKQAEAEAAPEAAAVEAEEEASEQPQAQREVAAAQVAEQVQPEAEVAPADAEAEAAGEQ</sequence>
<feature type="chain" id="PRO_5004674604" evidence="2">
    <location>
        <begin position="23"/>
        <end position="127"/>
    </location>
</feature>
<feature type="region of interest" description="Disordered" evidence="1">
    <location>
        <begin position="59"/>
        <end position="127"/>
    </location>
</feature>
<feature type="signal peptide" evidence="2">
    <location>
        <begin position="1"/>
        <end position="22"/>
    </location>
</feature>
<evidence type="ECO:0000256" key="1">
    <source>
        <dbReference type="SAM" id="MobiDB-lite"/>
    </source>
</evidence>
<evidence type="ECO:0000313" key="3">
    <source>
        <dbReference type="EMBL" id="CDJ58624.1"/>
    </source>
</evidence>
<evidence type="ECO:0000313" key="4">
    <source>
        <dbReference type="Proteomes" id="UP000030763"/>
    </source>
</evidence>
<protein>
    <submittedName>
        <fullName evidence="3">Uncharacterized protein</fullName>
    </submittedName>
</protein>
<dbReference type="AlphaFoldDB" id="U6M847"/>
<reference evidence="3" key="2">
    <citation type="submission" date="2013-10" db="EMBL/GenBank/DDBJ databases">
        <authorList>
            <person name="Aslett M."/>
        </authorList>
    </citation>
    <scope>NUCLEOTIDE SEQUENCE [LARGE SCALE GENOMIC DNA]</scope>
    <source>
        <strain evidence="3">Weybridge</strain>
    </source>
</reference>
<dbReference type="EMBL" id="HG719760">
    <property type="protein sequence ID" value="CDJ58624.1"/>
    <property type="molecule type" value="Genomic_DNA"/>
</dbReference>
<feature type="compositionally biased region" description="Low complexity" evidence="1">
    <location>
        <begin position="91"/>
        <end position="118"/>
    </location>
</feature>
<keyword evidence="2" id="KW-0732">Signal</keyword>
<proteinExistence type="predicted"/>
<feature type="compositionally biased region" description="Low complexity" evidence="1">
    <location>
        <begin position="74"/>
        <end position="83"/>
    </location>
</feature>
<dbReference type="RefSeq" id="XP_013335272.1">
    <property type="nucleotide sequence ID" value="XM_013479818.1"/>
</dbReference>
<evidence type="ECO:0000256" key="2">
    <source>
        <dbReference type="SAM" id="SignalP"/>
    </source>
</evidence>
<gene>
    <name evidence="3" type="ORF">EMWEY_00002710</name>
</gene>
<organism evidence="3 4">
    <name type="scientific">Eimeria maxima</name>
    <name type="common">Coccidian parasite</name>
    <dbReference type="NCBI Taxonomy" id="5804"/>
    <lineage>
        <taxon>Eukaryota</taxon>
        <taxon>Sar</taxon>
        <taxon>Alveolata</taxon>
        <taxon>Apicomplexa</taxon>
        <taxon>Conoidasida</taxon>
        <taxon>Coccidia</taxon>
        <taxon>Eucoccidiorida</taxon>
        <taxon>Eimeriorina</taxon>
        <taxon>Eimeriidae</taxon>
        <taxon>Eimeria</taxon>
    </lineage>
</organism>
<dbReference type="VEuPathDB" id="ToxoDB:EMWEY_00002710"/>